<dbReference type="AlphaFoldDB" id="A0A0F9IQ01"/>
<dbReference type="EMBL" id="LAZR01018594">
    <property type="protein sequence ID" value="KKL95795.1"/>
    <property type="molecule type" value="Genomic_DNA"/>
</dbReference>
<reference evidence="1" key="1">
    <citation type="journal article" date="2015" name="Nature">
        <title>Complex archaea that bridge the gap between prokaryotes and eukaryotes.</title>
        <authorList>
            <person name="Spang A."/>
            <person name="Saw J.H."/>
            <person name="Jorgensen S.L."/>
            <person name="Zaremba-Niedzwiedzka K."/>
            <person name="Martijn J."/>
            <person name="Lind A.E."/>
            <person name="van Eijk R."/>
            <person name="Schleper C."/>
            <person name="Guy L."/>
            <person name="Ettema T.J."/>
        </authorList>
    </citation>
    <scope>NUCLEOTIDE SEQUENCE</scope>
</reference>
<sequence length="73" mass="7751">MTGLKGGVWALMSGQELTLEGYNWIIGKGFVQMMPYTLGAGCIGLVDPLDEDHWTLIGLAPDLEAALVEQGAS</sequence>
<organism evidence="1">
    <name type="scientific">marine sediment metagenome</name>
    <dbReference type="NCBI Taxonomy" id="412755"/>
    <lineage>
        <taxon>unclassified sequences</taxon>
        <taxon>metagenomes</taxon>
        <taxon>ecological metagenomes</taxon>
    </lineage>
</organism>
<protein>
    <submittedName>
        <fullName evidence="1">Uncharacterized protein</fullName>
    </submittedName>
</protein>
<name>A0A0F9IQ01_9ZZZZ</name>
<accession>A0A0F9IQ01</accession>
<evidence type="ECO:0000313" key="1">
    <source>
        <dbReference type="EMBL" id="KKL95795.1"/>
    </source>
</evidence>
<comment type="caution">
    <text evidence="1">The sequence shown here is derived from an EMBL/GenBank/DDBJ whole genome shotgun (WGS) entry which is preliminary data.</text>
</comment>
<proteinExistence type="predicted"/>
<gene>
    <name evidence="1" type="ORF">LCGC14_1851040</name>
</gene>